<name>A0A1B2EWP5_9HYPH</name>
<reference evidence="1" key="1">
    <citation type="submission" date="2016-07" db="EMBL/GenBank/DDBJ databases">
        <title>Microvirga ossetica sp. nov. a new species of rhizobia isolated from root nodules of the legume species Vicia alpestris Steven originated from North Ossetia region in the Caucasus.</title>
        <authorList>
            <person name="Safronova V.I."/>
            <person name="Kuznetsova I.G."/>
            <person name="Sazanova A.L."/>
            <person name="Belimov A."/>
            <person name="Andronov E."/>
            <person name="Osledkin Y.S."/>
            <person name="Onishchuk O.P."/>
            <person name="Kurchak O.N."/>
            <person name="Shaposhnikov A.I."/>
            <person name="Willems A."/>
            <person name="Tikhonovich I.A."/>
        </authorList>
    </citation>
    <scope>NUCLEOTIDE SEQUENCE [LARGE SCALE GENOMIC DNA]</scope>
    <source>
        <strain evidence="1">V5/3M</strain>
        <plasmid evidence="1">unnamed2</plasmid>
    </source>
</reference>
<dbReference type="EMBL" id="CP016619">
    <property type="protein sequence ID" value="ANY84365.1"/>
    <property type="molecule type" value="Genomic_DNA"/>
</dbReference>
<protein>
    <submittedName>
        <fullName evidence="1">Uncharacterized protein</fullName>
    </submittedName>
</protein>
<proteinExistence type="predicted"/>
<evidence type="ECO:0000313" key="1">
    <source>
        <dbReference type="EMBL" id="ANY84365.1"/>
    </source>
</evidence>
<accession>A0A1B2EWP5</accession>
<dbReference type="OrthoDB" id="8020159at2"/>
<geneLocation type="plasmid" evidence="1">
    <name>unnamed2</name>
</geneLocation>
<dbReference type="KEGG" id="moc:BB934_39825"/>
<dbReference type="RefSeq" id="WP_099515266.1">
    <property type="nucleotide sequence ID" value="NZ_CP016619.1"/>
</dbReference>
<dbReference type="AlphaFoldDB" id="A0A1B2EWP5"/>
<keyword evidence="1" id="KW-0614">Plasmid</keyword>
<sequence length="85" mass="9562">MTQKFQVGQTVFPAHPRGANPGSYVIVQVLPKTSHERQYRIKSLSSASECVVGETQIKRMNAEAIRHGEIPPKYESERAAHLVWC</sequence>
<organism evidence="1">
    <name type="scientific">Microvirga ossetica</name>
    <dbReference type="NCBI Taxonomy" id="1882682"/>
    <lineage>
        <taxon>Bacteria</taxon>
        <taxon>Pseudomonadati</taxon>
        <taxon>Pseudomonadota</taxon>
        <taxon>Alphaproteobacteria</taxon>
        <taxon>Hyphomicrobiales</taxon>
        <taxon>Methylobacteriaceae</taxon>
        <taxon>Microvirga</taxon>
    </lineage>
</organism>
<gene>
    <name evidence="1" type="ORF">BB934_39825</name>
</gene>